<dbReference type="Proteomes" id="UP000297391">
    <property type="component" value="Unassembled WGS sequence"/>
</dbReference>
<dbReference type="InterPro" id="IPR010052">
    <property type="entry name" value="T2SS_protein-GspI"/>
</dbReference>
<evidence type="ECO:0000256" key="9">
    <source>
        <dbReference type="RuleBase" id="RU368030"/>
    </source>
</evidence>
<comment type="subunit">
    <text evidence="9">Type II secretion is composed of four main components: the outer membrane complex, the inner membrane complex, the cytoplasmic secretion ATPase and the periplasm-spanning pseudopilus.</text>
</comment>
<keyword evidence="3" id="KW-1003">Cell membrane</keyword>
<evidence type="ECO:0000313" key="12">
    <source>
        <dbReference type="Proteomes" id="UP000297391"/>
    </source>
</evidence>
<comment type="function">
    <text evidence="9">Component of the type II secretion system required for the energy-dependent secretion of extracellular factors such as proteases and toxins from the periplasm.</text>
</comment>
<proteinExistence type="inferred from homology"/>
<comment type="caution">
    <text evidence="11">The sequence shown here is derived from an EMBL/GenBank/DDBJ whole genome shotgun (WGS) entry which is preliminary data.</text>
</comment>
<name>A0A4Z0AUR6_9PSED</name>
<dbReference type="PANTHER" id="PTHR38779">
    <property type="entry name" value="TYPE II SECRETION SYSTEM PROTEIN I-RELATED"/>
    <property type="match status" value="1"/>
</dbReference>
<keyword evidence="7 9" id="KW-1133">Transmembrane helix</keyword>
<protein>
    <recommendedName>
        <fullName evidence="9">Type II secretion system protein I</fullName>
        <shortName evidence="9">T2SS minor pseudopilin I</shortName>
    </recommendedName>
</protein>
<dbReference type="GO" id="GO:0005886">
    <property type="term" value="C:plasma membrane"/>
    <property type="evidence" value="ECO:0007669"/>
    <property type="project" value="UniProtKB-SubCell"/>
</dbReference>
<dbReference type="NCBIfam" id="TIGR01707">
    <property type="entry name" value="gspI"/>
    <property type="match status" value="1"/>
</dbReference>
<dbReference type="InterPro" id="IPR012902">
    <property type="entry name" value="N_methyl_site"/>
</dbReference>
<reference evidence="11 12" key="1">
    <citation type="journal article" date="2019" name="Syst. Appl. Microbiol.">
        <title>New species of pathogenic Pseudomonas isolated from citrus in Tunisia: Proposal of Pseudomonas kairouanensis sp. nov. and Pseudomonas nabeulensis sp. nov.</title>
        <authorList>
            <person name="Oueslati M."/>
            <person name="Mulet M."/>
            <person name="Gomila M."/>
            <person name="Berge O."/>
            <person name="Hajlaoui M.R."/>
            <person name="Lalucat J."/>
            <person name="Sadfi-Zouaoui N."/>
            <person name="Garcia-Valdes E."/>
        </authorList>
    </citation>
    <scope>NUCLEOTIDE SEQUENCE [LARGE SCALE GENOMIC DNA]</scope>
    <source>
        <strain evidence="11 12">KC12</strain>
    </source>
</reference>
<dbReference type="Pfam" id="PF07963">
    <property type="entry name" value="N_methyl"/>
    <property type="match status" value="1"/>
</dbReference>
<dbReference type="PROSITE" id="PS00409">
    <property type="entry name" value="PROKAR_NTER_METHYL"/>
    <property type="match status" value="1"/>
</dbReference>
<dbReference type="Gene3D" id="3.30.1300.30">
    <property type="entry name" value="GSPII I/J protein-like"/>
    <property type="match status" value="1"/>
</dbReference>
<dbReference type="OrthoDB" id="6121517at2"/>
<keyword evidence="4 9" id="KW-0488">Methylation</keyword>
<feature type="domain" description="Type II secretion system protein GspI C-terminal" evidence="10">
    <location>
        <begin position="57"/>
        <end position="132"/>
    </location>
</feature>
<evidence type="ECO:0000256" key="8">
    <source>
        <dbReference type="ARBA" id="ARBA00023136"/>
    </source>
</evidence>
<keyword evidence="12" id="KW-1185">Reference proteome</keyword>
<keyword evidence="6 9" id="KW-0812">Transmembrane</keyword>
<evidence type="ECO:0000256" key="4">
    <source>
        <dbReference type="ARBA" id="ARBA00022481"/>
    </source>
</evidence>
<keyword evidence="5 9" id="KW-0997">Cell inner membrane</keyword>
<evidence type="ECO:0000259" key="10">
    <source>
        <dbReference type="Pfam" id="PF02501"/>
    </source>
</evidence>
<dbReference type="GO" id="GO:0015628">
    <property type="term" value="P:protein secretion by the type II secretion system"/>
    <property type="evidence" value="ECO:0007669"/>
    <property type="project" value="UniProtKB-UniRule"/>
</dbReference>
<dbReference type="GO" id="GO:0015627">
    <property type="term" value="C:type II protein secretion system complex"/>
    <property type="evidence" value="ECO:0007669"/>
    <property type="project" value="UniProtKB-UniRule"/>
</dbReference>
<organism evidence="11 12">
    <name type="scientific">Pseudomonas kairouanensis</name>
    <dbReference type="NCBI Taxonomy" id="2293832"/>
    <lineage>
        <taxon>Bacteria</taxon>
        <taxon>Pseudomonadati</taxon>
        <taxon>Pseudomonadota</taxon>
        <taxon>Gammaproteobacteria</taxon>
        <taxon>Pseudomonadales</taxon>
        <taxon>Pseudomonadaceae</taxon>
        <taxon>Pseudomonas</taxon>
    </lineage>
</organism>
<dbReference type="AlphaFoldDB" id="A0A4Z0AUR6"/>
<evidence type="ECO:0000256" key="6">
    <source>
        <dbReference type="ARBA" id="ARBA00022692"/>
    </source>
</evidence>
<evidence type="ECO:0000256" key="3">
    <source>
        <dbReference type="ARBA" id="ARBA00022475"/>
    </source>
</evidence>
<evidence type="ECO:0000256" key="1">
    <source>
        <dbReference type="ARBA" id="ARBA00004377"/>
    </source>
</evidence>
<comment type="subcellular location">
    <subcellularLocation>
        <location evidence="1 9">Cell inner membrane</location>
        <topology evidence="1 9">Single-pass membrane protein</topology>
    </subcellularLocation>
</comment>
<evidence type="ECO:0000256" key="2">
    <source>
        <dbReference type="ARBA" id="ARBA00008358"/>
    </source>
</evidence>
<evidence type="ECO:0000313" key="11">
    <source>
        <dbReference type="EMBL" id="TFY89854.1"/>
    </source>
</evidence>
<dbReference type="InterPro" id="IPR045584">
    <property type="entry name" value="Pilin-like"/>
</dbReference>
<dbReference type="PANTHER" id="PTHR38779:SF2">
    <property type="entry name" value="TYPE II SECRETION SYSTEM PROTEIN I-RELATED"/>
    <property type="match status" value="1"/>
</dbReference>
<comment type="PTM">
    <text evidence="9">Cleaved by prepilin peptidase.</text>
</comment>
<dbReference type="Pfam" id="PF02501">
    <property type="entry name" value="T2SSI"/>
    <property type="match status" value="1"/>
</dbReference>
<dbReference type="NCBIfam" id="TIGR02532">
    <property type="entry name" value="IV_pilin_GFxxxE"/>
    <property type="match status" value="1"/>
</dbReference>
<evidence type="ECO:0000256" key="7">
    <source>
        <dbReference type="ARBA" id="ARBA00022989"/>
    </source>
</evidence>
<gene>
    <name evidence="11" type="primary">gspI</name>
    <name evidence="11" type="ORF">DYL59_11000</name>
</gene>
<keyword evidence="8 9" id="KW-0472">Membrane</keyword>
<dbReference type="SUPFAM" id="SSF54523">
    <property type="entry name" value="Pili subunits"/>
    <property type="match status" value="1"/>
</dbReference>
<dbReference type="EMBL" id="QUZU01000010">
    <property type="protein sequence ID" value="TFY89854.1"/>
    <property type="molecule type" value="Genomic_DNA"/>
</dbReference>
<feature type="transmembrane region" description="Helical" evidence="9">
    <location>
        <begin position="21"/>
        <end position="46"/>
    </location>
</feature>
<sequence>MASGRHGLKARQRRRRARPKHRGFTLLEVMIALAIFATLAAAVIAASHYSLRQNARLKEQVQCAWVADNQLSELRLQSATPGRQQLLRHFDGRDWIVEQTLAPATDPRLLEVDISVSPADGGPAVYHTRGWIPTVHE</sequence>
<dbReference type="InterPro" id="IPR003413">
    <property type="entry name" value="T2SS_GspI_C"/>
</dbReference>
<evidence type="ECO:0000256" key="5">
    <source>
        <dbReference type="ARBA" id="ARBA00022519"/>
    </source>
</evidence>
<comment type="similarity">
    <text evidence="2 9">Belongs to the GSP I family.</text>
</comment>
<accession>A0A4Z0AUR6</accession>